<evidence type="ECO:0000256" key="1">
    <source>
        <dbReference type="SAM" id="Phobius"/>
    </source>
</evidence>
<feature type="transmembrane region" description="Helical" evidence="1">
    <location>
        <begin position="21"/>
        <end position="40"/>
    </location>
</feature>
<dbReference type="OrthoDB" id="1352666at2"/>
<evidence type="ECO:0000313" key="2">
    <source>
        <dbReference type="EMBL" id="SFD26914.1"/>
    </source>
</evidence>
<reference evidence="3" key="1">
    <citation type="submission" date="2016-10" db="EMBL/GenBank/DDBJ databases">
        <authorList>
            <person name="Varghese N."/>
            <person name="Submissions S."/>
        </authorList>
    </citation>
    <scope>NUCLEOTIDE SEQUENCE [LARGE SCALE GENOMIC DNA]</scope>
    <source>
        <strain evidence="3">CGMCC 1.10370</strain>
    </source>
</reference>
<dbReference type="RefSeq" id="WP_091493744.1">
    <property type="nucleotide sequence ID" value="NZ_FOMH01000006.1"/>
</dbReference>
<sequence length="177" mass="20693">MQERSFTEKKFVTNNKKKIINILYLITFLISIAFIDYYLLPKTSANDNIDYYIENVGKNRNGRSKNIVSYNYYTKKRNSFSTKNFLVEEDAIEIEYTLLLKSVTKVKSKDADYTKYLVNGLNPNGIELYCCFVILFSTAVSLKILISKKAVSENTFYNIICFNSFLLFVTFYMMSLF</sequence>
<accession>A0A1I1QXR2</accession>
<dbReference type="AlphaFoldDB" id="A0A1I1QXR2"/>
<dbReference type="Proteomes" id="UP000199672">
    <property type="component" value="Unassembled WGS sequence"/>
</dbReference>
<feature type="transmembrane region" description="Helical" evidence="1">
    <location>
        <begin position="126"/>
        <end position="146"/>
    </location>
</feature>
<keyword evidence="1" id="KW-0812">Transmembrane</keyword>
<name>A0A1I1QXR2_9FLAO</name>
<keyword evidence="3" id="KW-1185">Reference proteome</keyword>
<proteinExistence type="predicted"/>
<evidence type="ECO:0000313" key="3">
    <source>
        <dbReference type="Proteomes" id="UP000199672"/>
    </source>
</evidence>
<feature type="transmembrane region" description="Helical" evidence="1">
    <location>
        <begin position="155"/>
        <end position="174"/>
    </location>
</feature>
<organism evidence="2 3">
    <name type="scientific">Flavobacterium phragmitis</name>
    <dbReference type="NCBI Taxonomy" id="739143"/>
    <lineage>
        <taxon>Bacteria</taxon>
        <taxon>Pseudomonadati</taxon>
        <taxon>Bacteroidota</taxon>
        <taxon>Flavobacteriia</taxon>
        <taxon>Flavobacteriales</taxon>
        <taxon>Flavobacteriaceae</taxon>
        <taxon>Flavobacterium</taxon>
    </lineage>
</organism>
<protein>
    <submittedName>
        <fullName evidence="2">Uncharacterized protein</fullName>
    </submittedName>
</protein>
<keyword evidence="1" id="KW-0472">Membrane</keyword>
<gene>
    <name evidence="2" type="ORF">SAMN05216297_106141</name>
</gene>
<dbReference type="EMBL" id="FOMH01000006">
    <property type="protein sequence ID" value="SFD26914.1"/>
    <property type="molecule type" value="Genomic_DNA"/>
</dbReference>
<keyword evidence="1" id="KW-1133">Transmembrane helix</keyword>